<evidence type="ECO:0000313" key="10">
    <source>
        <dbReference type="Proteomes" id="UP001596022"/>
    </source>
</evidence>
<accession>A0ABV9GP86</accession>
<evidence type="ECO:0000256" key="1">
    <source>
        <dbReference type="ARBA" id="ARBA00004496"/>
    </source>
</evidence>
<name>A0ABV9GP86_9BACL</name>
<comment type="caution">
    <text evidence="9">The sequence shown here is derived from an EMBL/GenBank/DDBJ whole genome shotgun (WGS) entry which is preliminary data.</text>
</comment>
<evidence type="ECO:0000313" key="9">
    <source>
        <dbReference type="EMBL" id="MFC4618768.1"/>
    </source>
</evidence>
<keyword evidence="7" id="KW-0418">Kinase</keyword>
<organism evidence="9 10">
    <name type="scientific">Camelliibacillus cellulosilyticus</name>
    <dbReference type="NCBI Taxonomy" id="2174486"/>
    <lineage>
        <taxon>Bacteria</taxon>
        <taxon>Bacillati</taxon>
        <taxon>Bacillota</taxon>
        <taxon>Bacilli</taxon>
        <taxon>Bacillales</taxon>
        <taxon>Sporolactobacillaceae</taxon>
        <taxon>Camelliibacillus</taxon>
    </lineage>
</organism>
<dbReference type="InterPro" id="IPR004701">
    <property type="entry name" value="PTS_EIIA_man-typ"/>
</dbReference>
<dbReference type="Gene3D" id="3.40.50.510">
    <property type="entry name" value="Phosphotransferase system, mannose-type IIA component"/>
    <property type="match status" value="1"/>
</dbReference>
<dbReference type="PANTHER" id="PTHR33799:SF1">
    <property type="entry name" value="PTS SYSTEM MANNOSE-SPECIFIC EIIAB COMPONENT-RELATED"/>
    <property type="match status" value="1"/>
</dbReference>
<keyword evidence="4 9" id="KW-0762">Sugar transport</keyword>
<dbReference type="EMBL" id="JBHSFW010000003">
    <property type="protein sequence ID" value="MFC4618768.1"/>
    <property type="molecule type" value="Genomic_DNA"/>
</dbReference>
<keyword evidence="10" id="KW-1185">Reference proteome</keyword>
<evidence type="ECO:0000256" key="2">
    <source>
        <dbReference type="ARBA" id="ARBA00022448"/>
    </source>
</evidence>
<dbReference type="SUPFAM" id="SSF53062">
    <property type="entry name" value="PTS system fructose IIA component-like"/>
    <property type="match status" value="1"/>
</dbReference>
<protein>
    <submittedName>
        <fullName evidence="9">PTS sugar transporter subunit IIA</fullName>
    </submittedName>
</protein>
<sequence length="142" mass="15496">MKKIIVTGHGHYATGLQSAVELFAGKNDDVFYVDFVQEDSDETLKGKLERMIETHQDSEILIFCDLIGGTPYKVAAELAFHDDRLEVVAGCNVGALLDAIFTKEQQGIASLAEHVVEVSKQATGAFVKKLETPTEDLPEDGI</sequence>
<dbReference type="PROSITE" id="PS51096">
    <property type="entry name" value="PTS_EIIA_TYPE_4"/>
    <property type="match status" value="1"/>
</dbReference>
<dbReference type="InterPro" id="IPR036662">
    <property type="entry name" value="PTS_EIIA_man-typ_sf"/>
</dbReference>
<evidence type="ECO:0000259" key="8">
    <source>
        <dbReference type="PROSITE" id="PS51096"/>
    </source>
</evidence>
<dbReference type="Proteomes" id="UP001596022">
    <property type="component" value="Unassembled WGS sequence"/>
</dbReference>
<keyword evidence="2" id="KW-0813">Transport</keyword>
<evidence type="ECO:0000256" key="3">
    <source>
        <dbReference type="ARBA" id="ARBA00022490"/>
    </source>
</evidence>
<feature type="domain" description="PTS EIIA type-4" evidence="8">
    <location>
        <begin position="1"/>
        <end position="123"/>
    </location>
</feature>
<reference evidence="10" key="1">
    <citation type="journal article" date="2019" name="Int. J. Syst. Evol. Microbiol.">
        <title>The Global Catalogue of Microorganisms (GCM) 10K type strain sequencing project: providing services to taxonomists for standard genome sequencing and annotation.</title>
        <authorList>
            <consortium name="The Broad Institute Genomics Platform"/>
            <consortium name="The Broad Institute Genome Sequencing Center for Infectious Disease"/>
            <person name="Wu L."/>
            <person name="Ma J."/>
        </authorList>
    </citation>
    <scope>NUCLEOTIDE SEQUENCE [LARGE SCALE GENOMIC DNA]</scope>
    <source>
        <strain evidence="10">CGMCC 1.16306</strain>
    </source>
</reference>
<dbReference type="InterPro" id="IPR051471">
    <property type="entry name" value="Bacterial_PTS_sugar_comp"/>
</dbReference>
<dbReference type="PANTHER" id="PTHR33799">
    <property type="entry name" value="PTS PERMEASE-RELATED-RELATED"/>
    <property type="match status" value="1"/>
</dbReference>
<evidence type="ECO:0000256" key="4">
    <source>
        <dbReference type="ARBA" id="ARBA00022597"/>
    </source>
</evidence>
<evidence type="ECO:0000256" key="5">
    <source>
        <dbReference type="ARBA" id="ARBA00022679"/>
    </source>
</evidence>
<keyword evidence="5" id="KW-0808">Transferase</keyword>
<comment type="subcellular location">
    <subcellularLocation>
        <location evidence="1">Cytoplasm</location>
    </subcellularLocation>
</comment>
<dbReference type="Pfam" id="PF03610">
    <property type="entry name" value="EIIA-man"/>
    <property type="match status" value="1"/>
</dbReference>
<proteinExistence type="predicted"/>
<dbReference type="CDD" id="cd00006">
    <property type="entry name" value="PTS_IIA_man"/>
    <property type="match status" value="1"/>
</dbReference>
<dbReference type="RefSeq" id="WP_376845851.1">
    <property type="nucleotide sequence ID" value="NZ_JBHSFW010000003.1"/>
</dbReference>
<evidence type="ECO:0000256" key="7">
    <source>
        <dbReference type="ARBA" id="ARBA00022777"/>
    </source>
</evidence>
<evidence type="ECO:0000256" key="6">
    <source>
        <dbReference type="ARBA" id="ARBA00022683"/>
    </source>
</evidence>
<gene>
    <name evidence="9" type="ORF">ACFO4N_08455</name>
</gene>
<keyword evidence="6" id="KW-0598">Phosphotransferase system</keyword>
<keyword evidence="3" id="KW-0963">Cytoplasm</keyword>
<dbReference type="InterPro" id="IPR033887">
    <property type="entry name" value="PTS_IIA_man"/>
</dbReference>